<feature type="compositionally biased region" description="Polar residues" evidence="1">
    <location>
        <begin position="727"/>
        <end position="744"/>
    </location>
</feature>
<evidence type="ECO:0000256" key="1">
    <source>
        <dbReference type="SAM" id="MobiDB-lite"/>
    </source>
</evidence>
<feature type="region of interest" description="Disordered" evidence="1">
    <location>
        <begin position="612"/>
        <end position="662"/>
    </location>
</feature>
<dbReference type="AlphaFoldDB" id="A0AAJ0MM52"/>
<feature type="compositionally biased region" description="Polar residues" evidence="1">
    <location>
        <begin position="500"/>
        <end position="511"/>
    </location>
</feature>
<keyword evidence="3" id="KW-1185">Reference proteome</keyword>
<evidence type="ECO:0000313" key="3">
    <source>
        <dbReference type="Proteomes" id="UP001285908"/>
    </source>
</evidence>
<dbReference type="GeneID" id="87878939"/>
<feature type="region of interest" description="Disordered" evidence="1">
    <location>
        <begin position="683"/>
        <end position="744"/>
    </location>
</feature>
<name>A0AAJ0MM52_9PEZI</name>
<feature type="compositionally biased region" description="Basic and acidic residues" evidence="1">
    <location>
        <begin position="713"/>
        <end position="722"/>
    </location>
</feature>
<evidence type="ECO:0000313" key="2">
    <source>
        <dbReference type="EMBL" id="KAK3485419.1"/>
    </source>
</evidence>
<sequence>MPPTFSFRDSLDEPRHITLGRKAWQWYMARRPHRTTTERNLWRWIIKEIGPGRECKDVSREHRQREGWQVPISYPPTTEGYKLLQEHIAFQFDQWFINEAHCKIPVVSSPEPEPLSVRVRKSISNILKGGSWILDDNDGNLARSTASREVTPEPCADSKHFIRTSLYPAWKAVCDFHRRDSAEVFCFDLPFDHSNLAFDIVDAMASCQCPQANFRLVLDSSKYTDHQMIDLLTTDRSLSVDKKLIVEVTDGSVEARTTLIKQIGDLAFIIDGTTNSCILQAIRDPAVHFSLTGKKGEAPRPWGILKFIVNWEDRGFYERALEATKNIPSGPARIPPKPSASPSFSVYRDLPVLKSKQGLPVPLRPSPTTKSESRPLPDEAVQSGTSDGGGCDDDRFRLLLALWLERRRPIEDIVEEICPDFELEPDDRLPEEARLELMEALLDEDFDDPSEILADFYFDTHFIYSELDVDQRWDSIGARMKTLQQTKLEGGLKGRMRGSESATFTPQQLSNPQAFSTWDDPELLRGDELVEPLEQGGVLLENHFDRRFPDMFIDLVYDVRYRWMDPGFGQIFNPTFYFCKHGPSGSKDDMASSMPRFKHSSFDVERRHFHDLKPLGTTKPPSALTDVGPTQSTPSIFGPDRPGVHALSKTSSSQSQSFSPDWVHLKHRRSRSAPAICQNQTFTSVSTSAKPEKEPSCSSATIVVKTSGQGQEPLDHSRETQKADPSPGNNMFTETHSGQRYPTP</sequence>
<organism evidence="2 3">
    <name type="scientific">Neurospora hispaniola</name>
    <dbReference type="NCBI Taxonomy" id="588809"/>
    <lineage>
        <taxon>Eukaryota</taxon>
        <taxon>Fungi</taxon>
        <taxon>Dikarya</taxon>
        <taxon>Ascomycota</taxon>
        <taxon>Pezizomycotina</taxon>
        <taxon>Sordariomycetes</taxon>
        <taxon>Sordariomycetidae</taxon>
        <taxon>Sordariales</taxon>
        <taxon>Sordariaceae</taxon>
        <taxon>Neurospora</taxon>
    </lineage>
</organism>
<comment type="caution">
    <text evidence="2">The sequence shown here is derived from an EMBL/GenBank/DDBJ whole genome shotgun (WGS) entry which is preliminary data.</text>
</comment>
<gene>
    <name evidence="2" type="ORF">B0T23DRAFT_47210</name>
</gene>
<proteinExistence type="predicted"/>
<accession>A0AAJ0MM52</accession>
<feature type="region of interest" description="Disordered" evidence="1">
    <location>
        <begin position="492"/>
        <end position="511"/>
    </location>
</feature>
<dbReference type="Proteomes" id="UP001285908">
    <property type="component" value="Unassembled WGS sequence"/>
</dbReference>
<feature type="region of interest" description="Disordered" evidence="1">
    <location>
        <begin position="357"/>
        <end position="389"/>
    </location>
</feature>
<feature type="compositionally biased region" description="Polar residues" evidence="1">
    <location>
        <begin position="696"/>
        <end position="710"/>
    </location>
</feature>
<dbReference type="RefSeq" id="XP_062688323.1">
    <property type="nucleotide sequence ID" value="XM_062841317.1"/>
</dbReference>
<reference evidence="2 3" key="1">
    <citation type="journal article" date="2023" name="Mol. Phylogenet. Evol.">
        <title>Genome-scale phylogeny and comparative genomics of the fungal order Sordariales.</title>
        <authorList>
            <person name="Hensen N."/>
            <person name="Bonometti L."/>
            <person name="Westerberg I."/>
            <person name="Brannstrom I.O."/>
            <person name="Guillou S."/>
            <person name="Cros-Aarteil S."/>
            <person name="Calhoun S."/>
            <person name="Haridas S."/>
            <person name="Kuo A."/>
            <person name="Mondo S."/>
            <person name="Pangilinan J."/>
            <person name="Riley R."/>
            <person name="LaButti K."/>
            <person name="Andreopoulos B."/>
            <person name="Lipzen A."/>
            <person name="Chen C."/>
            <person name="Yan M."/>
            <person name="Daum C."/>
            <person name="Ng V."/>
            <person name="Clum A."/>
            <person name="Steindorff A."/>
            <person name="Ohm R.A."/>
            <person name="Martin F."/>
            <person name="Silar P."/>
            <person name="Natvig D.O."/>
            <person name="Lalanne C."/>
            <person name="Gautier V."/>
            <person name="Ament-Velasquez S.L."/>
            <person name="Kruys A."/>
            <person name="Hutchinson M.I."/>
            <person name="Powell A.J."/>
            <person name="Barry K."/>
            <person name="Miller A.N."/>
            <person name="Grigoriev I.V."/>
            <person name="Debuchy R."/>
            <person name="Gladieux P."/>
            <person name="Hiltunen Thoren M."/>
            <person name="Johannesson H."/>
        </authorList>
    </citation>
    <scope>NUCLEOTIDE SEQUENCE [LARGE SCALE GENOMIC DNA]</scope>
    <source>
        <strain evidence="2 3">FGSC 10403</strain>
    </source>
</reference>
<dbReference type="EMBL" id="JAULSX010000010">
    <property type="protein sequence ID" value="KAK3485419.1"/>
    <property type="molecule type" value="Genomic_DNA"/>
</dbReference>
<protein>
    <submittedName>
        <fullName evidence="2">Uncharacterized protein</fullName>
    </submittedName>
</protein>